<comment type="subunit">
    <text evidence="2 11">Heterotrimer of A, B and C subunits.</text>
</comment>
<dbReference type="NCBIfam" id="TIGR00133">
    <property type="entry name" value="gatB"/>
    <property type="match status" value="1"/>
</dbReference>
<comment type="function">
    <text evidence="8 11">Allows the formation of correctly charged Asn-tRNA(Asn) or Gln-tRNA(Gln) through the transamidation of misacylated Asp-tRNA(Asn) or Glu-tRNA(Gln) in organisms which lack either or both of asparaginyl-tRNA or glutaminyl-tRNA synthetases. The reaction takes place in the presence of glutamine and ATP through an activated phospho-Asp-tRNA(Asn) or phospho-Glu-tRNA(Gln).</text>
</comment>
<proteinExistence type="inferred from homology"/>
<keyword evidence="6 11" id="KW-0067">ATP-binding</keyword>
<accession>A0ABT8DLU2</accession>
<dbReference type="InterPro" id="IPR017959">
    <property type="entry name" value="Asn/Gln-tRNA_amidoTrfase_suB/E"/>
</dbReference>
<dbReference type="InterPro" id="IPR006075">
    <property type="entry name" value="Asn/Gln-tRNA_Trfase_suB/E_cat"/>
</dbReference>
<dbReference type="SUPFAM" id="SSF89095">
    <property type="entry name" value="GatB/YqeY motif"/>
    <property type="match status" value="1"/>
</dbReference>
<evidence type="ECO:0000256" key="7">
    <source>
        <dbReference type="ARBA" id="ARBA00022917"/>
    </source>
</evidence>
<dbReference type="InterPro" id="IPR042114">
    <property type="entry name" value="GatB_C_1"/>
</dbReference>
<dbReference type="Gene3D" id="1.10.150.380">
    <property type="entry name" value="GatB domain, N-terminal subdomain"/>
    <property type="match status" value="1"/>
</dbReference>
<gene>
    <name evidence="11 13" type="primary">gatB</name>
    <name evidence="13" type="ORF">QWJ38_01545</name>
</gene>
<dbReference type="Gene3D" id="1.10.10.410">
    <property type="match status" value="1"/>
</dbReference>
<dbReference type="HAMAP" id="MF_00121">
    <property type="entry name" value="GatB"/>
    <property type="match status" value="1"/>
</dbReference>
<dbReference type="InterPro" id="IPR017958">
    <property type="entry name" value="Gln-tRNA_amidoTrfase_suB_CS"/>
</dbReference>
<dbReference type="PROSITE" id="PS01234">
    <property type="entry name" value="GATB"/>
    <property type="match status" value="1"/>
</dbReference>
<comment type="similarity">
    <text evidence="1 11">Belongs to the GatB/GatE family. GatB subfamily.</text>
</comment>
<evidence type="ECO:0000256" key="2">
    <source>
        <dbReference type="ARBA" id="ARBA00011123"/>
    </source>
</evidence>
<evidence type="ECO:0000313" key="13">
    <source>
        <dbReference type="EMBL" id="MDN3918951.1"/>
    </source>
</evidence>
<evidence type="ECO:0000256" key="6">
    <source>
        <dbReference type="ARBA" id="ARBA00022840"/>
    </source>
</evidence>
<feature type="domain" description="Asn/Gln amidotransferase" evidence="12">
    <location>
        <begin position="332"/>
        <end position="480"/>
    </location>
</feature>
<dbReference type="EC" id="6.3.5.-" evidence="11"/>
<dbReference type="InterPro" id="IPR023168">
    <property type="entry name" value="GatB_Yqey_C_2"/>
</dbReference>
<evidence type="ECO:0000256" key="11">
    <source>
        <dbReference type="HAMAP-Rule" id="MF_00121"/>
    </source>
</evidence>
<evidence type="ECO:0000256" key="8">
    <source>
        <dbReference type="ARBA" id="ARBA00024799"/>
    </source>
</evidence>
<evidence type="ECO:0000256" key="10">
    <source>
        <dbReference type="ARBA" id="ARBA00047913"/>
    </source>
</evidence>
<keyword evidence="7 11" id="KW-0648">Protein biosynthesis</keyword>
<dbReference type="EMBL" id="JAUHHC010000001">
    <property type="protein sequence ID" value="MDN3918951.1"/>
    <property type="molecule type" value="Genomic_DNA"/>
</dbReference>
<comment type="caution">
    <text evidence="13">The sequence shown here is derived from an EMBL/GenBank/DDBJ whole genome shotgun (WGS) entry which is preliminary data.</text>
</comment>
<sequence length="482" mass="52742">MTNKLVRGYEIVIGLENHVQLSTQSKIFSGSSTAFGAEPNTQASAVDLALPGTLPVLNRGAVERAIRFGLAVGAKVAPLSIFARKNYFYPDLPKGYQISQFEIPVVQGGKVEFFVGDKKHSVNLTRAHLEEDAGKSLHEDYHGQSGIDLNRAGTPLLEIVSEPDMRSGAEAAEYAKTLHALVMWLGICDGNMQEGSFRCDVNVSVRKPGEPYGTRREIKNLNSFRYLLQAVDYEVNWQIDQLEDGLAIQQATVLFNPDTGETRAMRSKEDSADYRYFPDPDLPPLMIAPEWVERVKAEMPELPAVMAQRFQDVDGLPAYDATMMTQSLATARFYEAAREGCGAPKLVANWVMGEISRRLNAEERAIDASPVPAMTLAALIKRIQDGTISNNAAKQVFEALWSGEGSDVDALIEAKGLKQMSDSGELERILDEVLAANAKSVEEYRAGKDKAFNALVGQAMKATKGKANPSAVNELLRKKLGG</sequence>
<dbReference type="PANTHER" id="PTHR11659:SF0">
    <property type="entry name" value="GLUTAMYL-TRNA(GLN) AMIDOTRANSFERASE SUBUNIT B, MITOCHONDRIAL"/>
    <property type="match status" value="1"/>
</dbReference>
<dbReference type="Pfam" id="PF02934">
    <property type="entry name" value="GatB_N"/>
    <property type="match status" value="1"/>
</dbReference>
<evidence type="ECO:0000256" key="9">
    <source>
        <dbReference type="ARBA" id="ARBA00047380"/>
    </source>
</evidence>
<dbReference type="PANTHER" id="PTHR11659">
    <property type="entry name" value="GLUTAMYL-TRNA GLN AMIDOTRANSFERASE SUBUNIT B MITOCHONDRIAL AND PROKARYOTIC PET112-RELATED"/>
    <property type="match status" value="1"/>
</dbReference>
<comment type="catalytic activity">
    <reaction evidence="10 11">
        <text>L-glutamyl-tRNA(Gln) + L-glutamine + ATP + H2O = L-glutaminyl-tRNA(Gln) + L-glutamate + ADP + phosphate + H(+)</text>
        <dbReference type="Rhea" id="RHEA:17521"/>
        <dbReference type="Rhea" id="RHEA-COMP:9681"/>
        <dbReference type="Rhea" id="RHEA-COMP:9684"/>
        <dbReference type="ChEBI" id="CHEBI:15377"/>
        <dbReference type="ChEBI" id="CHEBI:15378"/>
        <dbReference type="ChEBI" id="CHEBI:29985"/>
        <dbReference type="ChEBI" id="CHEBI:30616"/>
        <dbReference type="ChEBI" id="CHEBI:43474"/>
        <dbReference type="ChEBI" id="CHEBI:58359"/>
        <dbReference type="ChEBI" id="CHEBI:78520"/>
        <dbReference type="ChEBI" id="CHEBI:78521"/>
        <dbReference type="ChEBI" id="CHEBI:456216"/>
    </reaction>
</comment>
<keyword evidence="4 11" id="KW-0436">Ligase</keyword>
<dbReference type="NCBIfam" id="NF004012">
    <property type="entry name" value="PRK05477.1-2"/>
    <property type="match status" value="1"/>
</dbReference>
<keyword evidence="5 11" id="KW-0547">Nucleotide-binding</keyword>
<dbReference type="InterPro" id="IPR018027">
    <property type="entry name" value="Asn/Gln_amidotransferase"/>
</dbReference>
<dbReference type="Proteomes" id="UP001228044">
    <property type="component" value="Unassembled WGS sequence"/>
</dbReference>
<evidence type="ECO:0000256" key="5">
    <source>
        <dbReference type="ARBA" id="ARBA00022741"/>
    </source>
</evidence>
<dbReference type="SUPFAM" id="SSF55931">
    <property type="entry name" value="Glutamine synthetase/guanido kinase"/>
    <property type="match status" value="1"/>
</dbReference>
<evidence type="ECO:0000256" key="4">
    <source>
        <dbReference type="ARBA" id="ARBA00022598"/>
    </source>
</evidence>
<name>A0ABT8DLU2_9BURK</name>
<keyword evidence="14" id="KW-1185">Reference proteome</keyword>
<dbReference type="InterPro" id="IPR003789">
    <property type="entry name" value="Asn/Gln_tRNA_amidoTrase-B-like"/>
</dbReference>
<dbReference type="RefSeq" id="WP_290357276.1">
    <property type="nucleotide sequence ID" value="NZ_JAUHHC010000001.1"/>
</dbReference>
<dbReference type="SMART" id="SM00845">
    <property type="entry name" value="GatB_Yqey"/>
    <property type="match status" value="1"/>
</dbReference>
<evidence type="ECO:0000259" key="12">
    <source>
        <dbReference type="SMART" id="SM00845"/>
    </source>
</evidence>
<dbReference type="NCBIfam" id="NF004014">
    <property type="entry name" value="PRK05477.1-4"/>
    <property type="match status" value="1"/>
</dbReference>
<evidence type="ECO:0000313" key="14">
    <source>
        <dbReference type="Proteomes" id="UP001228044"/>
    </source>
</evidence>
<comment type="catalytic activity">
    <reaction evidence="9 11">
        <text>L-aspartyl-tRNA(Asn) + L-glutamine + ATP + H2O = L-asparaginyl-tRNA(Asn) + L-glutamate + ADP + phosphate + 2 H(+)</text>
        <dbReference type="Rhea" id="RHEA:14513"/>
        <dbReference type="Rhea" id="RHEA-COMP:9674"/>
        <dbReference type="Rhea" id="RHEA-COMP:9677"/>
        <dbReference type="ChEBI" id="CHEBI:15377"/>
        <dbReference type="ChEBI" id="CHEBI:15378"/>
        <dbReference type="ChEBI" id="CHEBI:29985"/>
        <dbReference type="ChEBI" id="CHEBI:30616"/>
        <dbReference type="ChEBI" id="CHEBI:43474"/>
        <dbReference type="ChEBI" id="CHEBI:58359"/>
        <dbReference type="ChEBI" id="CHEBI:78515"/>
        <dbReference type="ChEBI" id="CHEBI:78516"/>
        <dbReference type="ChEBI" id="CHEBI:456216"/>
    </reaction>
</comment>
<protein>
    <recommendedName>
        <fullName evidence="3 11">Aspartyl/glutamyl-tRNA(Asn/Gln) amidotransferase subunit B</fullName>
        <shortName evidence="11">Asp/Glu-ADT subunit B</shortName>
        <ecNumber evidence="11">6.3.5.-</ecNumber>
    </recommendedName>
</protein>
<dbReference type="InterPro" id="IPR014746">
    <property type="entry name" value="Gln_synth/guanido_kin_cat_dom"/>
</dbReference>
<evidence type="ECO:0000256" key="3">
    <source>
        <dbReference type="ARBA" id="ARBA00016923"/>
    </source>
</evidence>
<evidence type="ECO:0000256" key="1">
    <source>
        <dbReference type="ARBA" id="ARBA00005306"/>
    </source>
</evidence>
<reference evidence="13 14" key="1">
    <citation type="submission" date="2023-06" db="EMBL/GenBank/DDBJ databases">
        <title>Pelomonas sp. PFR6 16S ribosomal RNA gene Genome sequencing and assembly.</title>
        <authorList>
            <person name="Woo H."/>
        </authorList>
    </citation>
    <scope>NUCLEOTIDE SEQUENCE [LARGE SCALE GENOMIC DNA]</scope>
    <source>
        <strain evidence="13 14">PFR6</strain>
    </source>
</reference>
<dbReference type="InterPro" id="IPR004413">
    <property type="entry name" value="GatB"/>
</dbReference>
<dbReference type="Pfam" id="PF02637">
    <property type="entry name" value="GatB_Yqey"/>
    <property type="match status" value="1"/>
</dbReference>
<organism evidence="13 14">
    <name type="scientific">Roseateles violae</name>
    <dbReference type="NCBI Taxonomy" id="3058042"/>
    <lineage>
        <taxon>Bacteria</taxon>
        <taxon>Pseudomonadati</taxon>
        <taxon>Pseudomonadota</taxon>
        <taxon>Betaproteobacteria</taxon>
        <taxon>Burkholderiales</taxon>
        <taxon>Sphaerotilaceae</taxon>
        <taxon>Roseateles</taxon>
    </lineage>
</organism>